<evidence type="ECO:0000313" key="1">
    <source>
        <dbReference type="EMBL" id="KAG9218163.1"/>
    </source>
</evidence>
<organism evidence="1 2">
    <name type="scientific">Pleurotus cornucopiae</name>
    <name type="common">Cornucopia mushroom</name>
    <dbReference type="NCBI Taxonomy" id="5321"/>
    <lineage>
        <taxon>Eukaryota</taxon>
        <taxon>Fungi</taxon>
        <taxon>Dikarya</taxon>
        <taxon>Basidiomycota</taxon>
        <taxon>Agaricomycotina</taxon>
        <taxon>Agaricomycetes</taxon>
        <taxon>Agaricomycetidae</taxon>
        <taxon>Agaricales</taxon>
        <taxon>Pleurotineae</taxon>
        <taxon>Pleurotaceae</taxon>
        <taxon>Pleurotus</taxon>
    </lineage>
</organism>
<reference evidence="1 2" key="1">
    <citation type="journal article" date="2021" name="Appl. Environ. Microbiol.">
        <title>Genetic linkage and physical mapping for an oyster mushroom Pleurotus cornucopiae and QTL analysis for the trait cap color.</title>
        <authorList>
            <person name="Zhang Y."/>
            <person name="Gao W."/>
            <person name="Sonnenberg A."/>
            <person name="Chen Q."/>
            <person name="Zhang J."/>
            <person name="Huang C."/>
        </authorList>
    </citation>
    <scope>NUCLEOTIDE SEQUENCE [LARGE SCALE GENOMIC DNA]</scope>
    <source>
        <strain evidence="1">CCMSSC00406</strain>
    </source>
</reference>
<protein>
    <submittedName>
        <fullName evidence="1">Uncharacterized protein</fullName>
    </submittedName>
</protein>
<dbReference type="Proteomes" id="UP000824881">
    <property type="component" value="Unassembled WGS sequence"/>
</dbReference>
<comment type="caution">
    <text evidence="1">The sequence shown here is derived from an EMBL/GenBank/DDBJ whole genome shotgun (WGS) entry which is preliminary data.</text>
</comment>
<evidence type="ECO:0000313" key="2">
    <source>
        <dbReference type="Proteomes" id="UP000824881"/>
    </source>
</evidence>
<keyword evidence="2" id="KW-1185">Reference proteome</keyword>
<dbReference type="EMBL" id="WQMT02000010">
    <property type="protein sequence ID" value="KAG9218163.1"/>
    <property type="molecule type" value="Genomic_DNA"/>
</dbReference>
<sequence>MQIDGRDDALLSHYLQSPSHPTCHSHNLGFKDYGEWVRHCESVHKIGTSPSSPKAFSAPPILQPMPSSPPSSPPLRPSSTPTAVEIPEPLVIETLPSSSSEPEHSVAARTELANRRNSTTPPVPLPLLIVPSAEMNQPRSDEEDPYCTALVTPSTLAPESDMDTYSGASASGETEGRQFDSSSSSPTQILKADAESPTIKSVGGSDEEAQGHETLTPNSPPMSAAQDGLEDSSVVSPLVEAMAQTEGNNLQILNAPMFSTAQRSLSGANLAVENKIVMPEPIAPQSPRQESPVLSERYFTRESSLSPRPAHIDEEIESKVLYTPNEGQFWPTSPLHTRHANYPSTLTFMKPTIRISTASSRNSDSRSPTPPSSTSSISDSSEPFARSPSVTAPAGLATLPSTSPFELTPIDPPVYELRSRHHSLQITIPEHLNTLLHLASSLSPSMPLSDELLTPSSLSHFDESPQDVEIEWKTYGDSIMAEQLPLPESVASSPRGSEGSTSSSPFCNKERGIEYNVEDAREDATTEPPPLRRRDASPHTLVQDSAPQNMEPRLHCRICNRNPCVDMTATMCGHIFCYG</sequence>
<name>A0ACB7IKQ3_PLECO</name>
<gene>
    <name evidence="1" type="ORF">CCMSSC00406_0008102</name>
</gene>
<accession>A0ACB7IKQ3</accession>
<proteinExistence type="predicted"/>